<evidence type="ECO:0000256" key="2">
    <source>
        <dbReference type="SAM" id="SignalP"/>
    </source>
</evidence>
<dbReference type="SUPFAM" id="SSF55166">
    <property type="entry name" value="Hedgehog/DD-peptidase"/>
    <property type="match status" value="1"/>
</dbReference>
<dbReference type="EMBL" id="CP013232">
    <property type="protein sequence ID" value="AMO97151.1"/>
    <property type="molecule type" value="Genomic_DNA"/>
</dbReference>
<evidence type="ECO:0000313" key="3">
    <source>
        <dbReference type="EMBL" id="AMO97151.1"/>
    </source>
</evidence>
<feature type="signal peptide" evidence="2">
    <location>
        <begin position="1"/>
        <end position="37"/>
    </location>
</feature>
<evidence type="ECO:0000256" key="1">
    <source>
        <dbReference type="SAM" id="MobiDB-lite"/>
    </source>
</evidence>
<proteinExistence type="predicted"/>
<keyword evidence="3" id="KW-0645">Protease</keyword>
<dbReference type="Proteomes" id="UP000072421">
    <property type="component" value="Chromosome"/>
</dbReference>
<evidence type="ECO:0000313" key="4">
    <source>
        <dbReference type="Proteomes" id="UP000072421"/>
    </source>
</evidence>
<feature type="compositionally biased region" description="Low complexity" evidence="1">
    <location>
        <begin position="70"/>
        <end position="82"/>
    </location>
</feature>
<dbReference type="GO" id="GO:0004180">
    <property type="term" value="F:carboxypeptidase activity"/>
    <property type="evidence" value="ECO:0007669"/>
    <property type="project" value="UniProtKB-KW"/>
</dbReference>
<reference evidence="3 4" key="1">
    <citation type="submission" date="2015-11" db="EMBL/GenBank/DDBJ databases">
        <title>Exploring the genomic traits of fungus-feeding bacterial genus Collimonas.</title>
        <authorList>
            <person name="Song C."/>
            <person name="Schmidt R."/>
            <person name="de Jager V."/>
            <person name="Krzyzanowska D."/>
            <person name="Jongedijk E."/>
            <person name="Cankar K."/>
            <person name="Beekwilder J."/>
            <person name="van Veen A."/>
            <person name="de Boer W."/>
            <person name="van Veen J.A."/>
            <person name="Garbeva P."/>
        </authorList>
    </citation>
    <scope>NUCLEOTIDE SEQUENCE [LARGE SCALE GENOMIC DNA]</scope>
    <source>
        <strain evidence="3 4">Ter6</strain>
    </source>
</reference>
<sequence>MRHFGFYRLFEYVRSKPVRVMAALLLAAAAPAPCAFASNLSARDPSQLTPAQIMQYIEEQKARAAAGKGSDTSSTPSTSAPPMLLEPSGRPWCLRFMPSLRVEDLAEPFRSNVKRFIAALEQAGMRVVITTTYRPQERSYLMHYSLQIARDKERPASVPAWRGVNIDWSHRDRDKLKANLAQAKSAARDMVSGYGISSVPVSRPGRSAHNFSQAIDMVITGYAGKTIVDAQKKTRTVQNFIDLKSVGASYGVIWYGPEDSVHWSVDGN</sequence>
<feature type="chain" id="PRO_5007277053" evidence="2">
    <location>
        <begin position="38"/>
        <end position="268"/>
    </location>
</feature>
<dbReference type="PATRIC" id="fig|158899.10.peg.4517"/>
<gene>
    <name evidence="3" type="ORF">CFter6_4561</name>
</gene>
<dbReference type="Gene3D" id="3.30.1380.10">
    <property type="match status" value="1"/>
</dbReference>
<accession>A0A127PIA5</accession>
<keyword evidence="3" id="KW-0121">Carboxypeptidase</keyword>
<dbReference type="InterPro" id="IPR009045">
    <property type="entry name" value="Zn_M74/Hedgehog-like"/>
</dbReference>
<name>A0A127PIA5_9BURK</name>
<organism evidence="3">
    <name type="scientific">Collimonas fungivorans</name>
    <dbReference type="NCBI Taxonomy" id="158899"/>
    <lineage>
        <taxon>Bacteria</taxon>
        <taxon>Pseudomonadati</taxon>
        <taxon>Pseudomonadota</taxon>
        <taxon>Betaproteobacteria</taxon>
        <taxon>Burkholderiales</taxon>
        <taxon>Oxalobacteraceae</taxon>
        <taxon>Collimonas</taxon>
    </lineage>
</organism>
<keyword evidence="3" id="KW-0378">Hydrolase</keyword>
<protein>
    <submittedName>
        <fullName evidence="3">D-alanyl-D-alanine carboxypeptidase family protein</fullName>
    </submittedName>
</protein>
<keyword evidence="2" id="KW-0732">Signal</keyword>
<dbReference type="AlphaFoldDB" id="A0A127PIA5"/>
<feature type="region of interest" description="Disordered" evidence="1">
    <location>
        <begin position="64"/>
        <end position="86"/>
    </location>
</feature>